<dbReference type="AlphaFoldDB" id="A0A1C2G2H3"/>
<dbReference type="Proteomes" id="UP000253250">
    <property type="component" value="Unassembled WGS sequence"/>
</dbReference>
<reference evidence="1 2" key="1">
    <citation type="submission" date="2018-02" db="EMBL/GenBank/DDBJ databases">
        <title>Insights into the biology of acidophilic members of the Acidiferrobacteraceae family derived from comparative genomic analyses.</title>
        <authorList>
            <person name="Issotta F."/>
            <person name="Thyssen C."/>
            <person name="Mena C."/>
            <person name="Moya A."/>
            <person name="Bellenberg S."/>
            <person name="Sproer C."/>
            <person name="Covarrubias P.C."/>
            <person name="Sand W."/>
            <person name="Quatrini R."/>
            <person name="Vera M."/>
        </authorList>
    </citation>
    <scope>NUCLEOTIDE SEQUENCE [LARGE SCALE GENOMIC DNA]</scope>
    <source>
        <strain evidence="2">m-1</strain>
    </source>
</reference>
<keyword evidence="2" id="KW-1185">Reference proteome</keyword>
<sequence>MTARVGALLLDHPDNRAVAGWAALAGSEAVRVESFSGLLTAPDIIWWTNADDRVLSTLSLPSRFLAENTFGPHMAQILEGWGIDMVVLTAAEARDRGVSKTFALARDPESAATWAALFAARVPLVTQVPLGCASYVKQVLSAARSGPPARVTTALRRLVTDEAEYFSKTAERFPQGATVRAFALPYAAVAQHLVRYHDDLIAYPRGNWRAVRLAPDITREELLTLQKPLLVRAQVELPERVAKLVVLGSGAKVGLREWFALPELALLIGIGAKVEVMRGAWQAEDQEIIPTDAPHLLRDGALSASVALLAARQAMGRDHKGRPTPGLLWLRGIDRSHTLFAGLALSKTVSETLKRSAPLFGFYLGNVWLTLKDLFDDEEEALHTAALQSGFLPRGTPLCPGAIEAAGIAPLTRWVAGLRLAGPLLAQTVDALGLTATREESEAVQDLLARVTPDQAIVAVAAAFTLTPGSVSWADNLAFWETRARSDRSLEGLVGSAQRLLKGCTPAVRTKVQTTLMSLCQTHAGGQVQSVVSRLVHEERRALG</sequence>
<protein>
    <submittedName>
        <fullName evidence="1">Uncharacterized protein</fullName>
    </submittedName>
</protein>
<dbReference type="OrthoDB" id="9782977at2"/>
<proteinExistence type="predicted"/>
<comment type="caution">
    <text evidence="1">The sequence shown here is derived from an EMBL/GenBank/DDBJ whole genome shotgun (WGS) entry which is preliminary data.</text>
</comment>
<organism evidence="1 2">
    <name type="scientific">Acidiferrobacter thiooxydans</name>
    <dbReference type="NCBI Taxonomy" id="163359"/>
    <lineage>
        <taxon>Bacteria</taxon>
        <taxon>Pseudomonadati</taxon>
        <taxon>Pseudomonadota</taxon>
        <taxon>Gammaproteobacteria</taxon>
        <taxon>Acidiferrobacterales</taxon>
        <taxon>Acidiferrobacteraceae</taxon>
        <taxon>Acidiferrobacter</taxon>
    </lineage>
</organism>
<accession>A0A1C2G2H3</accession>
<dbReference type="RefSeq" id="WP_065969727.1">
    <property type="nucleotide sequence ID" value="NZ_CP080624.1"/>
</dbReference>
<name>A0A1C2G2H3_9GAMM</name>
<gene>
    <name evidence="1" type="ORF">C4900_07790</name>
</gene>
<evidence type="ECO:0000313" key="1">
    <source>
        <dbReference type="EMBL" id="RCN55813.1"/>
    </source>
</evidence>
<dbReference type="EMBL" id="PSYR01000002">
    <property type="protein sequence ID" value="RCN55813.1"/>
    <property type="molecule type" value="Genomic_DNA"/>
</dbReference>
<evidence type="ECO:0000313" key="2">
    <source>
        <dbReference type="Proteomes" id="UP000253250"/>
    </source>
</evidence>